<keyword evidence="3" id="KW-1185">Reference proteome</keyword>
<organism evidence="2 3">
    <name type="scientific">Nocardiopsis mwathae</name>
    <dbReference type="NCBI Taxonomy" id="1472723"/>
    <lineage>
        <taxon>Bacteria</taxon>
        <taxon>Bacillati</taxon>
        <taxon>Actinomycetota</taxon>
        <taxon>Actinomycetes</taxon>
        <taxon>Streptosporangiales</taxon>
        <taxon>Nocardiopsidaceae</taxon>
        <taxon>Nocardiopsis</taxon>
    </lineage>
</organism>
<dbReference type="AlphaFoldDB" id="A0A7W9YN33"/>
<comment type="caution">
    <text evidence="2">The sequence shown here is derived from an EMBL/GenBank/DDBJ whole genome shotgun (WGS) entry which is preliminary data.</text>
</comment>
<proteinExistence type="predicted"/>
<evidence type="ECO:0000313" key="2">
    <source>
        <dbReference type="EMBL" id="MBB6175020.1"/>
    </source>
</evidence>
<dbReference type="EMBL" id="JACHDS010000001">
    <property type="protein sequence ID" value="MBB6175020.1"/>
    <property type="molecule type" value="Genomic_DNA"/>
</dbReference>
<accession>A0A7W9YN33</accession>
<protein>
    <recommendedName>
        <fullName evidence="4">DUF4352 domain-containing protein</fullName>
    </recommendedName>
</protein>
<evidence type="ECO:0000256" key="1">
    <source>
        <dbReference type="SAM" id="SignalP"/>
    </source>
</evidence>
<reference evidence="2 3" key="1">
    <citation type="submission" date="2020-08" db="EMBL/GenBank/DDBJ databases">
        <title>Sequencing the genomes of 1000 actinobacteria strains.</title>
        <authorList>
            <person name="Klenk H.-P."/>
        </authorList>
    </citation>
    <scope>NUCLEOTIDE SEQUENCE [LARGE SCALE GENOMIC DNA]</scope>
    <source>
        <strain evidence="2 3">DSM 46659</strain>
    </source>
</reference>
<sequence>MRSTMPLTAVALAALLGLTACGSGGAEDRTTELDAVEEEGAAAEEAKDDAEGAEADTVEVKLGGTYEFDDGLAVELSGVERGVSGKWAFPENAPMVQFTIQLQNDSGSSIDTALTHVECQVGDEGRRGEFVADADQGLGDGFTSTLMDGRQATADYGCAMPEDETYLQIEVSVNDDVWERPTIFFVGEVD</sequence>
<feature type="signal peptide" evidence="1">
    <location>
        <begin position="1"/>
        <end position="26"/>
    </location>
</feature>
<keyword evidence="1" id="KW-0732">Signal</keyword>
<dbReference type="PROSITE" id="PS51257">
    <property type="entry name" value="PROKAR_LIPOPROTEIN"/>
    <property type="match status" value="1"/>
</dbReference>
<feature type="chain" id="PRO_5031112963" description="DUF4352 domain-containing protein" evidence="1">
    <location>
        <begin position="27"/>
        <end position="190"/>
    </location>
</feature>
<evidence type="ECO:0008006" key="4">
    <source>
        <dbReference type="Google" id="ProtNLM"/>
    </source>
</evidence>
<name>A0A7W9YN33_9ACTN</name>
<gene>
    <name evidence="2" type="ORF">HNR23_005080</name>
</gene>
<dbReference type="RefSeq" id="WP_184079429.1">
    <property type="nucleotide sequence ID" value="NZ_JACHDS010000001.1"/>
</dbReference>
<evidence type="ECO:0000313" key="3">
    <source>
        <dbReference type="Proteomes" id="UP000546642"/>
    </source>
</evidence>
<dbReference type="Proteomes" id="UP000546642">
    <property type="component" value="Unassembled WGS sequence"/>
</dbReference>